<dbReference type="AlphaFoldDB" id="A0AAU1IBQ5"/>
<gene>
    <name evidence="1" type="ORF">OG477_43060</name>
</gene>
<sequence length="47" mass="5005">MSFFHRAADLGRTPVEDTAVDGDGAVAGHRKPSLDLLQVHPPVLGRP</sequence>
<accession>A0AAU1IBQ5</accession>
<organism evidence="1">
    <name type="scientific">Streptomyces sp. NBC_00180</name>
    <dbReference type="NCBI Taxonomy" id="2903632"/>
    <lineage>
        <taxon>Bacteria</taxon>
        <taxon>Bacillati</taxon>
        <taxon>Actinomycetota</taxon>
        <taxon>Actinomycetes</taxon>
        <taxon>Kitasatosporales</taxon>
        <taxon>Streptomycetaceae</taxon>
        <taxon>Streptomyces</taxon>
    </lineage>
</organism>
<proteinExistence type="predicted"/>
<evidence type="ECO:0000313" key="1">
    <source>
        <dbReference type="EMBL" id="WTP91615.1"/>
    </source>
</evidence>
<dbReference type="EMBL" id="CP108140">
    <property type="protein sequence ID" value="WTP91615.1"/>
    <property type="molecule type" value="Genomic_DNA"/>
</dbReference>
<protein>
    <submittedName>
        <fullName evidence="1">Uncharacterized protein</fullName>
    </submittedName>
</protein>
<reference evidence="1" key="1">
    <citation type="submission" date="2022-10" db="EMBL/GenBank/DDBJ databases">
        <title>The complete genomes of actinobacterial strains from the NBC collection.</title>
        <authorList>
            <person name="Joergensen T.S."/>
            <person name="Alvarez Arevalo M."/>
            <person name="Sterndorff E.B."/>
            <person name="Faurdal D."/>
            <person name="Vuksanovic O."/>
            <person name="Mourched A.-S."/>
            <person name="Charusanti P."/>
            <person name="Shaw S."/>
            <person name="Blin K."/>
            <person name="Weber T."/>
        </authorList>
    </citation>
    <scope>NUCLEOTIDE SEQUENCE</scope>
    <source>
        <strain evidence="1">NBC 00180</strain>
    </source>
</reference>
<name>A0AAU1IBQ5_9ACTN</name>